<feature type="transmembrane region" description="Helical" evidence="6">
    <location>
        <begin position="204"/>
        <end position="230"/>
    </location>
</feature>
<dbReference type="GO" id="GO:0006885">
    <property type="term" value="P:regulation of pH"/>
    <property type="evidence" value="ECO:0007669"/>
    <property type="project" value="UniProtKB-UniRule"/>
</dbReference>
<feature type="transmembrane region" description="Helical" evidence="6">
    <location>
        <begin position="120"/>
        <end position="139"/>
    </location>
</feature>
<dbReference type="PANTHER" id="PTHR30341">
    <property type="entry name" value="SODIUM ION/PROTON ANTIPORTER NHAA-RELATED"/>
    <property type="match status" value="1"/>
</dbReference>
<dbReference type="OrthoDB" id="9808135at2"/>
<dbReference type="RefSeq" id="WP_127708379.1">
    <property type="nucleotide sequence ID" value="NZ_SACO01000005.1"/>
</dbReference>
<feature type="transmembrane region" description="Helical" evidence="6">
    <location>
        <begin position="175"/>
        <end position="192"/>
    </location>
</feature>
<proteinExistence type="inferred from homology"/>
<name>A0A3S3TP34_9SPHN</name>
<keyword evidence="6" id="KW-0915">Sodium</keyword>
<gene>
    <name evidence="6 7" type="primary">nhaA</name>
    <name evidence="7" type="ORF">EOE18_08625</name>
</gene>
<keyword evidence="6" id="KW-0406">Ion transport</keyword>
<comment type="function">
    <text evidence="6">Na(+)/H(+) antiporter that extrudes sodium in exchange for external protons.</text>
</comment>
<dbReference type="InterPro" id="IPR004670">
    <property type="entry name" value="NhaA"/>
</dbReference>
<evidence type="ECO:0000256" key="4">
    <source>
        <dbReference type="ARBA" id="ARBA00022989"/>
    </source>
</evidence>
<evidence type="ECO:0000256" key="6">
    <source>
        <dbReference type="HAMAP-Rule" id="MF_01844"/>
    </source>
</evidence>
<dbReference type="HAMAP" id="MF_01844">
    <property type="entry name" value="NhaA"/>
    <property type="match status" value="1"/>
</dbReference>
<dbReference type="Gene3D" id="1.20.1530.10">
    <property type="entry name" value="Na+/H+ antiporter like domain"/>
    <property type="match status" value="1"/>
</dbReference>
<feature type="transmembrane region" description="Helical" evidence="6">
    <location>
        <begin position="50"/>
        <end position="71"/>
    </location>
</feature>
<dbReference type="InterPro" id="IPR023171">
    <property type="entry name" value="Na/H_antiporter_dom_sf"/>
</dbReference>
<dbReference type="PANTHER" id="PTHR30341:SF0">
    <property type="entry name" value="NA(+)_H(+) ANTIPORTER NHAA"/>
    <property type="match status" value="1"/>
</dbReference>
<accession>A0A3S3TP34</accession>
<dbReference type="NCBIfam" id="TIGR00773">
    <property type="entry name" value="NhaA"/>
    <property type="match status" value="1"/>
</dbReference>
<dbReference type="GO" id="GO:0015385">
    <property type="term" value="F:sodium:proton antiporter activity"/>
    <property type="evidence" value="ECO:0007669"/>
    <property type="project" value="UniProtKB-UniRule"/>
</dbReference>
<evidence type="ECO:0000256" key="3">
    <source>
        <dbReference type="ARBA" id="ARBA00022692"/>
    </source>
</evidence>
<comment type="catalytic activity">
    <reaction evidence="6">
        <text>Na(+)(in) + 2 H(+)(out) = Na(+)(out) + 2 H(+)(in)</text>
        <dbReference type="Rhea" id="RHEA:29251"/>
        <dbReference type="ChEBI" id="CHEBI:15378"/>
        <dbReference type="ChEBI" id="CHEBI:29101"/>
    </reaction>
</comment>
<feature type="transmembrane region" description="Helical" evidence="6">
    <location>
        <begin position="281"/>
        <end position="305"/>
    </location>
</feature>
<keyword evidence="8" id="KW-1185">Reference proteome</keyword>
<keyword evidence="5 6" id="KW-0472">Membrane</keyword>
<reference evidence="7 8" key="1">
    <citation type="submission" date="2019-01" db="EMBL/GenBank/DDBJ databases">
        <authorList>
            <person name="Chen W.-M."/>
        </authorList>
    </citation>
    <scope>NUCLEOTIDE SEQUENCE [LARGE SCALE GENOMIC DNA]</scope>
    <source>
        <strain evidence="7 8">FSY-9</strain>
    </source>
</reference>
<organism evidence="7 8">
    <name type="scientific">Novosphingobium umbonatum</name>
    <dbReference type="NCBI Taxonomy" id="1908524"/>
    <lineage>
        <taxon>Bacteria</taxon>
        <taxon>Pseudomonadati</taxon>
        <taxon>Pseudomonadota</taxon>
        <taxon>Alphaproteobacteria</taxon>
        <taxon>Sphingomonadales</taxon>
        <taxon>Sphingomonadaceae</taxon>
        <taxon>Novosphingobium</taxon>
    </lineage>
</organism>
<dbReference type="Pfam" id="PF06965">
    <property type="entry name" value="Na_H_antiport_1"/>
    <property type="match status" value="1"/>
</dbReference>
<feature type="transmembrane region" description="Helical" evidence="6">
    <location>
        <begin position="146"/>
        <end position="169"/>
    </location>
</feature>
<feature type="transmembrane region" description="Helical" evidence="6">
    <location>
        <begin position="356"/>
        <end position="374"/>
    </location>
</feature>
<dbReference type="Proteomes" id="UP000282837">
    <property type="component" value="Unassembled WGS sequence"/>
</dbReference>
<evidence type="ECO:0000256" key="2">
    <source>
        <dbReference type="ARBA" id="ARBA00022475"/>
    </source>
</evidence>
<keyword evidence="6" id="KW-0813">Transport</keyword>
<evidence type="ECO:0000313" key="8">
    <source>
        <dbReference type="Proteomes" id="UP000282837"/>
    </source>
</evidence>
<comment type="similarity">
    <text evidence="6">Belongs to the NhaA Na(+)/H(+) (TC 2.A.33) antiporter family.</text>
</comment>
<comment type="subcellular location">
    <subcellularLocation>
        <location evidence="1">Cell inner membrane</location>
        <topology evidence="1">Multi-pass membrane protein</topology>
    </subcellularLocation>
    <subcellularLocation>
        <location evidence="6">Cell membrane</location>
        <topology evidence="6">Multi-pass membrane protein</topology>
    </subcellularLocation>
</comment>
<dbReference type="GO" id="GO:0005886">
    <property type="term" value="C:plasma membrane"/>
    <property type="evidence" value="ECO:0007669"/>
    <property type="project" value="UniProtKB-SubCell"/>
</dbReference>
<keyword evidence="3 6" id="KW-0812">Transmembrane</keyword>
<keyword evidence="2 6" id="KW-1003">Cell membrane</keyword>
<dbReference type="EMBL" id="SACO01000005">
    <property type="protein sequence ID" value="RVU05364.1"/>
    <property type="molecule type" value="Genomic_DNA"/>
</dbReference>
<keyword evidence="4 6" id="KW-1133">Transmembrane helix</keyword>
<evidence type="ECO:0000313" key="7">
    <source>
        <dbReference type="EMBL" id="RVU05364.1"/>
    </source>
</evidence>
<feature type="transmembrane region" description="Helical" evidence="6">
    <location>
        <begin position="325"/>
        <end position="344"/>
    </location>
</feature>
<dbReference type="PROSITE" id="PS51257">
    <property type="entry name" value="PROKAR_LIPOPROTEIN"/>
    <property type="match status" value="1"/>
</dbReference>
<keyword evidence="6" id="KW-0050">Antiport</keyword>
<sequence>MKRHLQQEAGAGLLLAGVACLSILLANSPWSGLWLTILDEPFLSDPNHHLGTTRGIIGNALMVVFFFVVGLEVKREMLIGNLSDPRQRRLPVLAALAGMAAPALVYTAICWSQPALHRGWAIPAATDIAFALGVMALLGPRVPSGLRLFLLTVAVVDDIGAVVVIALAYTAHIDAIWLAAAAFVLGVMLGLNRWNCLRTWPYMLLAVALWWCVLHSGLHATVAGVVAALTVPLALDEHKDSPLLRLEHSLAPWSGLVIVPLFGLSHAGVQLSGDALSSGTTLPLAIALGLVLGKPLGVFGAIVLAEKTGFARRPQGVSWLQALGAGQLAGIGFTMSMFIGTLAFPPDPLRENAIRLGILGGSLLAGALGAALLWKGAAREGTAP</sequence>
<dbReference type="AlphaFoldDB" id="A0A3S3TP34"/>
<keyword evidence="6" id="KW-0739">Sodium transport</keyword>
<evidence type="ECO:0000256" key="1">
    <source>
        <dbReference type="ARBA" id="ARBA00004429"/>
    </source>
</evidence>
<comment type="caution">
    <text evidence="7">The sequence shown here is derived from an EMBL/GenBank/DDBJ whole genome shotgun (WGS) entry which is preliminary data.</text>
</comment>
<feature type="transmembrane region" description="Helical" evidence="6">
    <location>
        <begin position="92"/>
        <end position="114"/>
    </location>
</feature>
<protein>
    <recommendedName>
        <fullName evidence="6">Na(+)/H(+) antiporter NhaA</fullName>
    </recommendedName>
    <alternativeName>
        <fullName evidence="6">Sodium/proton antiporter NhaA</fullName>
    </alternativeName>
</protein>
<evidence type="ECO:0000256" key="5">
    <source>
        <dbReference type="ARBA" id="ARBA00023136"/>
    </source>
</evidence>